<protein>
    <recommendedName>
        <fullName evidence="4">DUF4177 domain-containing protein</fullName>
    </recommendedName>
</protein>
<evidence type="ECO:0000313" key="3">
    <source>
        <dbReference type="Proteomes" id="UP000474957"/>
    </source>
</evidence>
<keyword evidence="1" id="KW-0732">Signal</keyword>
<feature type="chain" id="PRO_5027078697" description="DUF4177 domain-containing protein" evidence="1">
    <location>
        <begin position="22"/>
        <end position="98"/>
    </location>
</feature>
<dbReference type="AlphaFoldDB" id="A0A6L5YZI4"/>
<sequence>MHRLLIPLILLTVMLAPSALAADGCFADYKAKKDKPLRLHYGVVRLPPRACDDPGAAERILTRRLGRDGWTLLTVVSTFDEAGLEKREEDAGEYFLRY</sequence>
<dbReference type="Proteomes" id="UP000474957">
    <property type="component" value="Unassembled WGS sequence"/>
</dbReference>
<evidence type="ECO:0008006" key="4">
    <source>
        <dbReference type="Google" id="ProtNLM"/>
    </source>
</evidence>
<dbReference type="EMBL" id="WIND01000004">
    <property type="protein sequence ID" value="MSU89638.1"/>
    <property type="molecule type" value="Genomic_DNA"/>
</dbReference>
<dbReference type="RefSeq" id="WP_154446109.1">
    <property type="nucleotide sequence ID" value="NZ_WIND01000004.1"/>
</dbReference>
<name>A0A6L5YZI4_9RHOB</name>
<comment type="caution">
    <text evidence="2">The sequence shown here is derived from an EMBL/GenBank/DDBJ whole genome shotgun (WGS) entry which is preliminary data.</text>
</comment>
<evidence type="ECO:0000313" key="2">
    <source>
        <dbReference type="EMBL" id="MSU89638.1"/>
    </source>
</evidence>
<evidence type="ECO:0000256" key="1">
    <source>
        <dbReference type="SAM" id="SignalP"/>
    </source>
</evidence>
<feature type="signal peptide" evidence="1">
    <location>
        <begin position="1"/>
        <end position="21"/>
    </location>
</feature>
<keyword evidence="3" id="KW-1185">Reference proteome</keyword>
<gene>
    <name evidence="2" type="ORF">GE300_08410</name>
</gene>
<organism evidence="2 3">
    <name type="scientific">Halovulum marinum</name>
    <dbReference type="NCBI Taxonomy" id="2662447"/>
    <lineage>
        <taxon>Bacteria</taxon>
        <taxon>Pseudomonadati</taxon>
        <taxon>Pseudomonadota</taxon>
        <taxon>Alphaproteobacteria</taxon>
        <taxon>Rhodobacterales</taxon>
        <taxon>Paracoccaceae</taxon>
        <taxon>Halovulum</taxon>
    </lineage>
</organism>
<accession>A0A6L5YZI4</accession>
<proteinExistence type="predicted"/>
<reference evidence="2 3" key="1">
    <citation type="submission" date="2019-10" db="EMBL/GenBank/DDBJ databases">
        <title>Cognatihalovulum marinum gen. nov. sp. nov., a new member of the family Rhodobacteraceae isolated from deep seawater of the Northwest Indian Ocean.</title>
        <authorList>
            <person name="Ruan C."/>
            <person name="Wang J."/>
            <person name="Zheng X."/>
            <person name="Song L."/>
            <person name="Zhu Y."/>
            <person name="Huang Y."/>
            <person name="Lu Z."/>
            <person name="Du W."/>
            <person name="Huang L."/>
            <person name="Dai X."/>
        </authorList>
    </citation>
    <scope>NUCLEOTIDE SEQUENCE [LARGE SCALE GENOMIC DNA]</scope>
    <source>
        <strain evidence="2 3">2CG4</strain>
    </source>
</reference>